<evidence type="ECO:0000313" key="2">
    <source>
        <dbReference type="EnsemblPlants" id="Kaladp0053s0682.1.v1.1"/>
    </source>
</evidence>
<organism evidence="2 3">
    <name type="scientific">Kalanchoe fedtschenkoi</name>
    <name type="common">Lavender scallops</name>
    <name type="synonym">South American air plant</name>
    <dbReference type="NCBI Taxonomy" id="63787"/>
    <lineage>
        <taxon>Eukaryota</taxon>
        <taxon>Viridiplantae</taxon>
        <taxon>Streptophyta</taxon>
        <taxon>Embryophyta</taxon>
        <taxon>Tracheophyta</taxon>
        <taxon>Spermatophyta</taxon>
        <taxon>Magnoliopsida</taxon>
        <taxon>eudicotyledons</taxon>
        <taxon>Gunneridae</taxon>
        <taxon>Pentapetalae</taxon>
        <taxon>Saxifragales</taxon>
        <taxon>Crassulaceae</taxon>
        <taxon>Kalanchoe</taxon>
    </lineage>
</organism>
<feature type="region of interest" description="Disordered" evidence="1">
    <location>
        <begin position="1"/>
        <end position="30"/>
    </location>
</feature>
<dbReference type="AlphaFoldDB" id="A0A7N0ZZP7"/>
<dbReference type="EnsemblPlants" id="Kaladp0053s0682.1.v1.1">
    <property type="protein sequence ID" value="Kaladp0053s0682.1.v1.1"/>
    <property type="gene ID" value="Kaladp0053s0682.v1.1"/>
</dbReference>
<proteinExistence type="predicted"/>
<protein>
    <submittedName>
        <fullName evidence="2">Uncharacterized protein</fullName>
    </submittedName>
</protein>
<feature type="region of interest" description="Disordered" evidence="1">
    <location>
        <begin position="60"/>
        <end position="81"/>
    </location>
</feature>
<dbReference type="Gramene" id="Kaladp0053s0682.1.v1.1">
    <property type="protein sequence ID" value="Kaladp0053s0682.1.v1.1"/>
    <property type="gene ID" value="Kaladp0053s0682.v1.1"/>
</dbReference>
<dbReference type="Proteomes" id="UP000594263">
    <property type="component" value="Unplaced"/>
</dbReference>
<keyword evidence="3" id="KW-1185">Reference proteome</keyword>
<evidence type="ECO:0000313" key="3">
    <source>
        <dbReference type="Proteomes" id="UP000594263"/>
    </source>
</evidence>
<evidence type="ECO:0000256" key="1">
    <source>
        <dbReference type="SAM" id="MobiDB-lite"/>
    </source>
</evidence>
<name>A0A7N0ZZP7_KALFE</name>
<reference evidence="2" key="1">
    <citation type="submission" date="2021-01" db="UniProtKB">
        <authorList>
            <consortium name="EnsemblPlants"/>
        </authorList>
    </citation>
    <scope>IDENTIFICATION</scope>
</reference>
<accession>A0A7N0ZZP7</accession>
<sequence>MNIPIKHSTQKPNHITNSTTTYRTTKKLKRGSRDALHSTTTLHIRHLQIPPILLIYPNARSRPSPPGSESARPRGFVAGRTRARRAAGRISRCRSSRCGDQGSYDHIRYVSEAHLCENSCLDSSIIWVFEFHVKGLIFSIFQAWTQLICMPEMPRFRFKAGCFISSGSGKWSSL</sequence>